<sequence>MSLTTNMPPSKIFYEGETSSEKLARKSKETPFFPIAIGSCLVAVVYGVYAFKNRGKMSTSVYLMHLRLAAQGAAVGSLMLGLVYTIVDQHVIHRKKE</sequence>
<evidence type="ECO:0000256" key="6">
    <source>
        <dbReference type="SAM" id="Phobius"/>
    </source>
</evidence>
<evidence type="ECO:0000256" key="4">
    <source>
        <dbReference type="ARBA" id="ARBA00023128"/>
    </source>
</evidence>
<accession>A0A653CHG9</accession>
<dbReference type="EMBL" id="CAACVG010007851">
    <property type="protein sequence ID" value="VEN47362.1"/>
    <property type="molecule type" value="Genomic_DNA"/>
</dbReference>
<comment type="subcellular location">
    <subcellularLocation>
        <location evidence="1">Mitochondrion membrane</location>
    </subcellularLocation>
</comment>
<dbReference type="InterPro" id="IPR007667">
    <property type="entry name" value="Hypoxia_induced_domain"/>
</dbReference>
<name>A0A653CHG9_CALMS</name>
<proteinExistence type="predicted"/>
<keyword evidence="5 6" id="KW-0472">Membrane</keyword>
<evidence type="ECO:0000256" key="5">
    <source>
        <dbReference type="ARBA" id="ARBA00023136"/>
    </source>
</evidence>
<evidence type="ECO:0000259" key="7">
    <source>
        <dbReference type="PROSITE" id="PS51503"/>
    </source>
</evidence>
<dbReference type="AlphaFoldDB" id="A0A653CHG9"/>
<organism evidence="8 9">
    <name type="scientific">Callosobruchus maculatus</name>
    <name type="common">Southern cowpea weevil</name>
    <name type="synonym">Pulse bruchid</name>
    <dbReference type="NCBI Taxonomy" id="64391"/>
    <lineage>
        <taxon>Eukaryota</taxon>
        <taxon>Metazoa</taxon>
        <taxon>Ecdysozoa</taxon>
        <taxon>Arthropoda</taxon>
        <taxon>Hexapoda</taxon>
        <taxon>Insecta</taxon>
        <taxon>Pterygota</taxon>
        <taxon>Neoptera</taxon>
        <taxon>Endopterygota</taxon>
        <taxon>Coleoptera</taxon>
        <taxon>Polyphaga</taxon>
        <taxon>Cucujiformia</taxon>
        <taxon>Chrysomeloidea</taxon>
        <taxon>Chrysomelidae</taxon>
        <taxon>Bruchinae</taxon>
        <taxon>Bruchini</taxon>
        <taxon>Callosobruchus</taxon>
    </lineage>
</organism>
<dbReference type="PROSITE" id="PS51503">
    <property type="entry name" value="HIG1"/>
    <property type="match status" value="1"/>
</dbReference>
<gene>
    <name evidence="8" type="ORF">CALMAC_LOCUS9158</name>
</gene>
<keyword evidence="4" id="KW-0496">Mitochondrion</keyword>
<evidence type="ECO:0000313" key="8">
    <source>
        <dbReference type="EMBL" id="VEN47362.1"/>
    </source>
</evidence>
<keyword evidence="2 6" id="KW-0812">Transmembrane</keyword>
<evidence type="ECO:0000256" key="3">
    <source>
        <dbReference type="ARBA" id="ARBA00022989"/>
    </source>
</evidence>
<keyword evidence="9" id="KW-1185">Reference proteome</keyword>
<reference evidence="8 9" key="1">
    <citation type="submission" date="2019-01" db="EMBL/GenBank/DDBJ databases">
        <authorList>
            <person name="Sayadi A."/>
        </authorList>
    </citation>
    <scope>NUCLEOTIDE SEQUENCE [LARGE SCALE GENOMIC DNA]</scope>
</reference>
<feature type="domain" description="HIG1" evidence="7">
    <location>
        <begin position="4"/>
        <end position="96"/>
    </location>
</feature>
<dbReference type="InterPro" id="IPR050355">
    <property type="entry name" value="RCF1"/>
</dbReference>
<dbReference type="GO" id="GO:0097250">
    <property type="term" value="P:mitochondrial respirasome assembly"/>
    <property type="evidence" value="ECO:0007669"/>
    <property type="project" value="TreeGrafter"/>
</dbReference>
<dbReference type="GO" id="GO:0031966">
    <property type="term" value="C:mitochondrial membrane"/>
    <property type="evidence" value="ECO:0007669"/>
    <property type="project" value="UniProtKB-SubCell"/>
</dbReference>
<dbReference type="Gene3D" id="6.10.140.1320">
    <property type="match status" value="1"/>
</dbReference>
<dbReference type="OrthoDB" id="10003563at2759"/>
<dbReference type="PANTHER" id="PTHR12297">
    <property type="entry name" value="HYPOXIA-INDUCBILE GENE 1 HIG1 -RELATED"/>
    <property type="match status" value="1"/>
</dbReference>
<feature type="transmembrane region" description="Helical" evidence="6">
    <location>
        <begin position="69"/>
        <end position="87"/>
    </location>
</feature>
<protein>
    <recommendedName>
        <fullName evidence="7">HIG1 domain-containing protein</fullName>
    </recommendedName>
</protein>
<evidence type="ECO:0000313" key="9">
    <source>
        <dbReference type="Proteomes" id="UP000410492"/>
    </source>
</evidence>
<evidence type="ECO:0000256" key="2">
    <source>
        <dbReference type="ARBA" id="ARBA00022692"/>
    </source>
</evidence>
<dbReference type="PANTHER" id="PTHR12297:SF3">
    <property type="entry name" value="HIG1 DOMAIN FAMILY MEMBER 1A"/>
    <property type="match status" value="1"/>
</dbReference>
<dbReference type="Pfam" id="PF04588">
    <property type="entry name" value="HIG_1_N"/>
    <property type="match status" value="1"/>
</dbReference>
<dbReference type="Proteomes" id="UP000410492">
    <property type="component" value="Unassembled WGS sequence"/>
</dbReference>
<keyword evidence="3 6" id="KW-1133">Transmembrane helix</keyword>
<feature type="transmembrane region" description="Helical" evidence="6">
    <location>
        <begin position="32"/>
        <end position="49"/>
    </location>
</feature>
<evidence type="ECO:0000256" key="1">
    <source>
        <dbReference type="ARBA" id="ARBA00004325"/>
    </source>
</evidence>